<dbReference type="EMBL" id="CP016796">
    <property type="protein sequence ID" value="API87239.1"/>
    <property type="molecule type" value="Genomic_DNA"/>
</dbReference>
<proteinExistence type="predicted"/>
<feature type="signal peptide" evidence="1">
    <location>
        <begin position="1"/>
        <end position="24"/>
    </location>
</feature>
<dbReference type="RefSeq" id="WP_072712972.1">
    <property type="nucleotide sequence ID" value="NZ_CP016796.1"/>
</dbReference>
<dbReference type="OrthoDB" id="9840001at2"/>
<gene>
    <name evidence="2" type="ORF">F7310_07640</name>
</gene>
<dbReference type="InterPro" id="IPR021952">
    <property type="entry name" value="Flpp3-like"/>
</dbReference>
<keyword evidence="3" id="KW-1185">Reference proteome</keyword>
<evidence type="ECO:0000256" key="1">
    <source>
        <dbReference type="SAM" id="SignalP"/>
    </source>
</evidence>
<dbReference type="AlphaFoldDB" id="A0A1L4BTS7"/>
<evidence type="ECO:0000313" key="3">
    <source>
        <dbReference type="Proteomes" id="UP000184222"/>
    </source>
</evidence>
<sequence>MKNIKLNLRLLTLVIIMTLVSACATNNIKYNNKGYSVVNVHKSLSDVYNESLRLIETGQAPSLAGETYAINTNQKSNTKALILAVNDNAPNDFIEVVMQKTSQDTTRLAVKYGKQGNSLKSATFISLIQEK</sequence>
<dbReference type="KEGG" id="frx:F7310_07640"/>
<feature type="chain" id="PRO_5012543805" description="DUF3568 domain-containing protein" evidence="1">
    <location>
        <begin position="25"/>
        <end position="131"/>
    </location>
</feature>
<dbReference type="Proteomes" id="UP000184222">
    <property type="component" value="Chromosome"/>
</dbReference>
<evidence type="ECO:0008006" key="4">
    <source>
        <dbReference type="Google" id="ProtNLM"/>
    </source>
</evidence>
<protein>
    <recommendedName>
        <fullName evidence="4">DUF3568 domain-containing protein</fullName>
    </recommendedName>
</protein>
<reference evidence="2 3" key="1">
    <citation type="journal article" date="2016" name="Appl. Environ. Microbiol.">
        <title>Whole genome relationships among Francisella bacteria of diverse origin define new species and provide specific regions for detection.</title>
        <authorList>
            <person name="Challacombe J.F."/>
            <person name="Petersen J.M."/>
            <person name="Gallegos-Graves V."/>
            <person name="Hodge D."/>
            <person name="Pillai S."/>
            <person name="Kuske C.R."/>
        </authorList>
    </citation>
    <scope>NUCLEOTIDE SEQUENCE [LARGE SCALE GENOMIC DNA]</scope>
    <source>
        <strain evidence="3">TX07-7310</strain>
    </source>
</reference>
<accession>A0A1L4BTS7</accession>
<dbReference type="PROSITE" id="PS51257">
    <property type="entry name" value="PROKAR_LIPOPROTEIN"/>
    <property type="match status" value="1"/>
</dbReference>
<evidence type="ECO:0000313" key="2">
    <source>
        <dbReference type="EMBL" id="API87239.1"/>
    </source>
</evidence>
<organism evidence="2 3">
    <name type="scientific">Francisella uliginis</name>
    <dbReference type="NCBI Taxonomy" id="573570"/>
    <lineage>
        <taxon>Bacteria</taxon>
        <taxon>Pseudomonadati</taxon>
        <taxon>Pseudomonadota</taxon>
        <taxon>Gammaproteobacteria</taxon>
        <taxon>Thiotrichales</taxon>
        <taxon>Francisellaceae</taxon>
        <taxon>Francisella</taxon>
    </lineage>
</organism>
<dbReference type="Pfam" id="PF12092">
    <property type="entry name" value="DUF3568"/>
    <property type="match status" value="1"/>
</dbReference>
<keyword evidence="1" id="KW-0732">Signal</keyword>
<name>A0A1L4BTS7_9GAMM</name>